<comment type="caution">
    <text evidence="3">The sequence shown here is derived from an EMBL/GenBank/DDBJ whole genome shotgun (WGS) entry which is preliminary data.</text>
</comment>
<evidence type="ECO:0000256" key="1">
    <source>
        <dbReference type="SAM" id="MobiDB-lite"/>
    </source>
</evidence>
<evidence type="ECO:0000313" key="4">
    <source>
        <dbReference type="Proteomes" id="UP001280581"/>
    </source>
</evidence>
<gene>
    <name evidence="3" type="ORF">GRF29_19g1295403</name>
</gene>
<evidence type="ECO:0000313" key="3">
    <source>
        <dbReference type="EMBL" id="KAK3214798.1"/>
    </source>
</evidence>
<feature type="chain" id="PRO_5042910068" description="Secreted protein" evidence="2">
    <location>
        <begin position="19"/>
        <end position="192"/>
    </location>
</feature>
<organism evidence="3 4">
    <name type="scientific">Pseudopithomyces chartarum</name>
    <dbReference type="NCBI Taxonomy" id="1892770"/>
    <lineage>
        <taxon>Eukaryota</taxon>
        <taxon>Fungi</taxon>
        <taxon>Dikarya</taxon>
        <taxon>Ascomycota</taxon>
        <taxon>Pezizomycotina</taxon>
        <taxon>Dothideomycetes</taxon>
        <taxon>Pleosporomycetidae</taxon>
        <taxon>Pleosporales</taxon>
        <taxon>Massarineae</taxon>
        <taxon>Didymosphaeriaceae</taxon>
        <taxon>Pseudopithomyces</taxon>
    </lineage>
</organism>
<feature type="region of interest" description="Disordered" evidence="1">
    <location>
        <begin position="70"/>
        <end position="101"/>
    </location>
</feature>
<accession>A0AAN6M311</accession>
<sequence length="192" mass="20457">MVHAACTLLCAPLGPAAGTPSPSAPWPPCTRAAGDVSNRQVPSATELGWLAGWLARPRHMTSSIVTLWPPGLADDATTTRPRRSARSLAPGQSAGHQTRTRTCHSQMDDAVAPLLISPSPSADLVFQPPGLAGDRMAPLPQHITQLSATPKSPGRALTSKTHDPWRTVQTCISTLVFFTDYVVRTPTYLHTL</sequence>
<protein>
    <recommendedName>
        <fullName evidence="5">Secreted protein</fullName>
    </recommendedName>
</protein>
<name>A0AAN6M311_9PLEO</name>
<dbReference type="AlphaFoldDB" id="A0AAN6M311"/>
<proteinExistence type="predicted"/>
<feature type="signal peptide" evidence="2">
    <location>
        <begin position="1"/>
        <end position="18"/>
    </location>
</feature>
<keyword evidence="4" id="KW-1185">Reference proteome</keyword>
<evidence type="ECO:0000256" key="2">
    <source>
        <dbReference type="SAM" id="SignalP"/>
    </source>
</evidence>
<reference evidence="3 4" key="1">
    <citation type="submission" date="2021-02" db="EMBL/GenBank/DDBJ databases">
        <title>Genome assembly of Pseudopithomyces chartarum.</title>
        <authorList>
            <person name="Jauregui R."/>
            <person name="Singh J."/>
            <person name="Voisey C."/>
        </authorList>
    </citation>
    <scope>NUCLEOTIDE SEQUENCE [LARGE SCALE GENOMIC DNA]</scope>
    <source>
        <strain evidence="3 4">AGR01</strain>
    </source>
</reference>
<evidence type="ECO:0008006" key="5">
    <source>
        <dbReference type="Google" id="ProtNLM"/>
    </source>
</evidence>
<dbReference type="EMBL" id="WVTA01000003">
    <property type="protein sequence ID" value="KAK3214798.1"/>
    <property type="molecule type" value="Genomic_DNA"/>
</dbReference>
<keyword evidence="2" id="KW-0732">Signal</keyword>
<dbReference type="Proteomes" id="UP001280581">
    <property type="component" value="Unassembled WGS sequence"/>
</dbReference>